<evidence type="ECO:0000256" key="1">
    <source>
        <dbReference type="ARBA" id="ARBA00019397"/>
    </source>
</evidence>
<dbReference type="HAMAP" id="MF_00147_A">
    <property type="entry name" value="TIM_A"/>
    <property type="match status" value="1"/>
</dbReference>
<protein>
    <recommendedName>
        <fullName evidence="1 7">Triosephosphate isomerase</fullName>
        <shortName evidence="7">TIM</shortName>
        <shortName evidence="7">TPI</shortName>
        <ecNumber evidence="7 8">5.3.1.1</ecNumber>
    </recommendedName>
    <alternativeName>
        <fullName evidence="7">Triose-phosphate isomerase</fullName>
    </alternativeName>
</protein>
<evidence type="ECO:0000256" key="5">
    <source>
        <dbReference type="ARBA" id="ARBA00023235"/>
    </source>
</evidence>
<keyword evidence="3 7" id="KW-0963">Cytoplasm</keyword>
<sequence>MRVPIILINFKAYETSYGRKAVQLAKMIEKVSIDTSTEIIIAVPSTMITRISEQVSIPVYAQHVDGLPEGPHTGAITPELIKDAGARGSLLNHSERRVRLDEMDDALRRMKKLGLESVICVDRYELVVPIGMLKPTAVLIEPPELIGSGVSVSKARPEVITNAVQEIRKVDNVYLIAGAGITLGEDVYVAIKLGSDGVGVASAVMKAKDPQKVVEDFVRNAQRALDER</sequence>
<gene>
    <name evidence="7" type="primary">tpiA</name>
    <name evidence="9" type="ordered locus">Mcup_0783</name>
</gene>
<evidence type="ECO:0000256" key="8">
    <source>
        <dbReference type="RuleBase" id="RU363013"/>
    </source>
</evidence>
<dbReference type="UniPathway" id="UPA00138"/>
<dbReference type="PANTHER" id="PTHR21139">
    <property type="entry name" value="TRIOSEPHOSPHATE ISOMERASE"/>
    <property type="match status" value="1"/>
</dbReference>
<feature type="binding site" evidence="7">
    <location>
        <begin position="201"/>
        <end position="202"/>
    </location>
    <ligand>
        <name>substrate</name>
    </ligand>
</feature>
<dbReference type="PATRIC" id="fig|1006006.8.peg.782"/>
<dbReference type="GO" id="GO:0006094">
    <property type="term" value="P:gluconeogenesis"/>
    <property type="evidence" value="ECO:0007669"/>
    <property type="project" value="UniProtKB-UniRule"/>
</dbReference>
<comment type="function">
    <text evidence="7">Involved in the gluconeogenesis. Catalyzes stereospecifically the conversion of dihydroxyacetone phosphate (DHAP) to D-glyceraldehyde-3-phosphate (G3P).</text>
</comment>
<keyword evidence="10" id="KW-1185">Reference proteome</keyword>
<feature type="binding site" evidence="7">
    <location>
        <position position="146"/>
    </location>
    <ligand>
        <name>substrate</name>
    </ligand>
</feature>
<dbReference type="NCBIfam" id="NF003302">
    <property type="entry name" value="PRK04302.1"/>
    <property type="match status" value="1"/>
</dbReference>
<dbReference type="OrthoDB" id="9465at2157"/>
<dbReference type="PANTHER" id="PTHR21139:SF42">
    <property type="entry name" value="TRIOSEPHOSPHATE ISOMERASE"/>
    <property type="match status" value="1"/>
</dbReference>
<dbReference type="Pfam" id="PF00121">
    <property type="entry name" value="TIM"/>
    <property type="match status" value="1"/>
</dbReference>
<evidence type="ECO:0000256" key="2">
    <source>
        <dbReference type="ARBA" id="ARBA00022432"/>
    </source>
</evidence>
<evidence type="ECO:0000256" key="6">
    <source>
        <dbReference type="ARBA" id="ARBA00044762"/>
    </source>
</evidence>
<dbReference type="GO" id="GO:0019563">
    <property type="term" value="P:glycerol catabolic process"/>
    <property type="evidence" value="ECO:0007669"/>
    <property type="project" value="TreeGrafter"/>
</dbReference>
<comment type="catalytic activity">
    <reaction evidence="7 8">
        <text>D-glyceraldehyde 3-phosphate = dihydroxyacetone phosphate</text>
        <dbReference type="Rhea" id="RHEA:18585"/>
        <dbReference type="ChEBI" id="CHEBI:57642"/>
        <dbReference type="ChEBI" id="CHEBI:59776"/>
        <dbReference type="EC" id="5.3.1.1"/>
    </reaction>
</comment>
<dbReference type="NCBIfam" id="TIGR00419">
    <property type="entry name" value="tim"/>
    <property type="match status" value="1"/>
</dbReference>
<keyword evidence="2 7" id="KW-0312">Gluconeogenesis</keyword>
<comment type="pathway">
    <text evidence="7 8">Carbohydrate biosynthesis; gluconeogenesis.</text>
</comment>
<evidence type="ECO:0000313" key="9">
    <source>
        <dbReference type="EMBL" id="AEB94888.1"/>
    </source>
</evidence>
<organism evidence="9 10">
    <name type="scientific">Metallosphaera cuprina (strain Ar-4)</name>
    <dbReference type="NCBI Taxonomy" id="1006006"/>
    <lineage>
        <taxon>Archaea</taxon>
        <taxon>Thermoproteota</taxon>
        <taxon>Thermoprotei</taxon>
        <taxon>Sulfolobales</taxon>
        <taxon>Sulfolobaceae</taxon>
        <taxon>Metallosphaera</taxon>
    </lineage>
</organism>
<dbReference type="HOGENOM" id="CLU_104921_0_0_2"/>
<feature type="active site" description="Electrophile" evidence="7">
    <location>
        <position position="93"/>
    </location>
</feature>
<name>F4G1Z9_METCR</name>
<dbReference type="Proteomes" id="UP000007812">
    <property type="component" value="Chromosome"/>
</dbReference>
<dbReference type="InterPro" id="IPR035990">
    <property type="entry name" value="TIM_sf"/>
</dbReference>
<dbReference type="KEGG" id="mcn:Mcup_0783"/>
<accession>F4G1Z9</accession>
<reference evidence="9 10" key="1">
    <citation type="journal article" date="2011" name="J. Bacteriol.">
        <title>Complete genome sequence of Metallosphaera cuprina, a metal sulfide-oxidizing archaeon from a hot spring.</title>
        <authorList>
            <person name="Liu L.J."/>
            <person name="You X.Y."/>
            <person name="Zheng H."/>
            <person name="Wang S."/>
            <person name="Jiang C.Y."/>
            <person name="Liu S.J."/>
        </authorList>
    </citation>
    <scope>NUCLEOTIDE SEQUENCE [LARGE SCALE GENOMIC DNA]</scope>
    <source>
        <strain evidence="9 10">Ar-4</strain>
    </source>
</reference>
<dbReference type="SUPFAM" id="SSF51351">
    <property type="entry name" value="Triosephosphate isomerase (TIM)"/>
    <property type="match status" value="1"/>
</dbReference>
<dbReference type="GeneID" id="10492974"/>
<dbReference type="UniPathway" id="UPA00109">
    <property type="reaction ID" value="UER00189"/>
</dbReference>
<dbReference type="Gene3D" id="3.20.20.70">
    <property type="entry name" value="Aldolase class I"/>
    <property type="match status" value="1"/>
</dbReference>
<dbReference type="EC" id="5.3.1.1" evidence="7 8"/>
<evidence type="ECO:0000256" key="7">
    <source>
        <dbReference type="HAMAP-Rule" id="MF_00147"/>
    </source>
</evidence>
<evidence type="ECO:0000256" key="3">
    <source>
        <dbReference type="ARBA" id="ARBA00022490"/>
    </source>
</evidence>
<comment type="similarity">
    <text evidence="7 8">Belongs to the triosephosphate isomerase family.</text>
</comment>
<evidence type="ECO:0000256" key="4">
    <source>
        <dbReference type="ARBA" id="ARBA00023152"/>
    </source>
</evidence>
<dbReference type="InterPro" id="IPR000652">
    <property type="entry name" value="Triosephosphate_isomerase"/>
</dbReference>
<comment type="pathway">
    <text evidence="7 8">Carbohydrate degradation; glycolysis; D-glyceraldehyde 3-phosphate from glycerone phosphate: step 1/1.</text>
</comment>
<feature type="binding site" evidence="7">
    <location>
        <begin position="9"/>
        <end position="11"/>
    </location>
    <ligand>
        <name>substrate</name>
    </ligand>
</feature>
<dbReference type="GO" id="GO:0006096">
    <property type="term" value="P:glycolytic process"/>
    <property type="evidence" value="ECO:0007669"/>
    <property type="project" value="UniProtKB-UniRule"/>
</dbReference>
<dbReference type="GO" id="GO:0005829">
    <property type="term" value="C:cytosol"/>
    <property type="evidence" value="ECO:0007669"/>
    <property type="project" value="TreeGrafter"/>
</dbReference>
<dbReference type="RefSeq" id="WP_013737386.1">
    <property type="nucleotide sequence ID" value="NC_015435.1"/>
</dbReference>
<dbReference type="CDD" id="cd00311">
    <property type="entry name" value="TIM"/>
    <property type="match status" value="1"/>
</dbReference>
<feature type="binding site" evidence="7">
    <location>
        <position position="180"/>
    </location>
    <ligand>
        <name>substrate</name>
    </ligand>
</feature>
<dbReference type="InterPro" id="IPR022891">
    <property type="entry name" value="Triosephosphate_isomerase_arc"/>
</dbReference>
<evidence type="ECO:0000313" key="10">
    <source>
        <dbReference type="Proteomes" id="UP000007812"/>
    </source>
</evidence>
<dbReference type="eggNOG" id="arCOG01087">
    <property type="taxonomic scope" value="Archaea"/>
</dbReference>
<dbReference type="EMBL" id="CP002656">
    <property type="protein sequence ID" value="AEB94888.1"/>
    <property type="molecule type" value="Genomic_DNA"/>
</dbReference>
<dbReference type="PROSITE" id="PS51440">
    <property type="entry name" value="TIM_2"/>
    <property type="match status" value="1"/>
</dbReference>
<dbReference type="FunFam" id="3.20.20.70:FF:000223">
    <property type="entry name" value="Triosephosphate isomerase"/>
    <property type="match status" value="1"/>
</dbReference>
<keyword evidence="4 7" id="KW-0324">Glycolysis</keyword>
<dbReference type="InterPro" id="IPR013785">
    <property type="entry name" value="Aldolase_TIM"/>
</dbReference>
<comment type="subunit">
    <text evidence="6 7">Homotetramer; dimer of dimers.</text>
</comment>
<comment type="subcellular location">
    <subcellularLocation>
        <location evidence="7 8">Cytoplasm</location>
    </subcellularLocation>
</comment>
<feature type="active site" description="Proton acceptor" evidence="7">
    <location>
        <position position="141"/>
    </location>
</feature>
<keyword evidence="5 7" id="KW-0413">Isomerase</keyword>
<dbReference type="GO" id="GO:0046166">
    <property type="term" value="P:glyceraldehyde-3-phosphate biosynthetic process"/>
    <property type="evidence" value="ECO:0007669"/>
    <property type="project" value="TreeGrafter"/>
</dbReference>
<dbReference type="STRING" id="1006006.Mcup_0783"/>
<dbReference type="GO" id="GO:0004807">
    <property type="term" value="F:triose-phosphate isomerase activity"/>
    <property type="evidence" value="ECO:0007669"/>
    <property type="project" value="UniProtKB-UniRule"/>
</dbReference>
<proteinExistence type="inferred from homology"/>
<dbReference type="AlphaFoldDB" id="F4G1Z9"/>